<dbReference type="SUPFAM" id="SSF47789">
    <property type="entry name" value="C-terminal domain of RNA polymerase alpha subunit"/>
    <property type="match status" value="1"/>
</dbReference>
<evidence type="ECO:0000313" key="13">
    <source>
        <dbReference type="EMBL" id="MDQ0513609.1"/>
    </source>
</evidence>
<keyword evidence="7 11" id="KW-0804">Transcription</keyword>
<protein>
    <recommendedName>
        <fullName evidence="3 11">DNA-directed RNA polymerase subunit alpha</fullName>
        <shortName evidence="11">RNAP subunit alpha</shortName>
        <ecNumber evidence="2 11">2.7.7.6</ecNumber>
    </recommendedName>
    <alternativeName>
        <fullName evidence="9 11">RNA polymerase subunit alpha</fullName>
    </alternativeName>
    <alternativeName>
        <fullName evidence="8 11">Transcriptase subunit alpha</fullName>
    </alternativeName>
</protein>
<accession>A0ABU0LY38</accession>
<dbReference type="Gene3D" id="2.170.120.12">
    <property type="entry name" value="DNA-directed RNA polymerase, insert domain"/>
    <property type="match status" value="1"/>
</dbReference>
<evidence type="ECO:0000256" key="6">
    <source>
        <dbReference type="ARBA" id="ARBA00022695"/>
    </source>
</evidence>
<dbReference type="Pfam" id="PF01193">
    <property type="entry name" value="RNA_pol_L"/>
    <property type="match status" value="1"/>
</dbReference>
<feature type="region of interest" description="Alpha C-terminal domain (alpha-CTD)" evidence="11">
    <location>
        <begin position="257"/>
        <end position="329"/>
    </location>
</feature>
<dbReference type="CDD" id="cd06928">
    <property type="entry name" value="RNAP_alpha_NTD"/>
    <property type="match status" value="1"/>
</dbReference>
<dbReference type="Gene3D" id="3.30.1360.10">
    <property type="entry name" value="RNA polymerase, RBP11-like subunit"/>
    <property type="match status" value="1"/>
</dbReference>
<comment type="caution">
    <text evidence="13">The sequence shown here is derived from an EMBL/GenBank/DDBJ whole genome shotgun (WGS) entry which is preliminary data.</text>
</comment>
<evidence type="ECO:0000259" key="12">
    <source>
        <dbReference type="SMART" id="SM00662"/>
    </source>
</evidence>
<dbReference type="HAMAP" id="MF_00059">
    <property type="entry name" value="RNApol_bact_RpoA"/>
    <property type="match status" value="1"/>
</dbReference>
<dbReference type="GO" id="GO:0003899">
    <property type="term" value="F:DNA-directed RNA polymerase activity"/>
    <property type="evidence" value="ECO:0007669"/>
    <property type="project" value="UniProtKB-EC"/>
</dbReference>
<keyword evidence="4 11" id="KW-0240">DNA-directed RNA polymerase</keyword>
<sequence>MQKFSKYRIEPIIEATNPNLGTFVFDALEQGFGTTLGNALRRVLLSSIHGASVFAIKIPGITHEYTTIKGVVQDLTHIIWNIKKLTIKVNERIVDLDELSKLEIEKWPTLKINKKGKGIVYARDIICPVGFEILNGDLEICEIADNTNFVMDLYITVDRGYRSFHENRELISSINIIAIDSSFSPILRVAYKVTEQKTTKWGVTERLEIKIATDGSISASNALSLAARILSSHLEPIVSINHEISQLEIIRKEEDQYKKAVLSTPIDELELTMRSFNSLKRNGIHTIQELIDRPKSSIEQIRNLGKKSLKEIMRKLADRNLTFNEEPSN</sequence>
<evidence type="ECO:0000256" key="9">
    <source>
        <dbReference type="ARBA" id="ARBA00033070"/>
    </source>
</evidence>
<feature type="region of interest" description="Alpha N-terminal domain (alpha-NTD)" evidence="11">
    <location>
        <begin position="1"/>
        <end position="241"/>
    </location>
</feature>
<dbReference type="EC" id="2.7.7.6" evidence="2 11"/>
<dbReference type="SUPFAM" id="SSF55257">
    <property type="entry name" value="RBP11-like subunits of RNA polymerase"/>
    <property type="match status" value="1"/>
</dbReference>
<evidence type="ECO:0000256" key="8">
    <source>
        <dbReference type="ARBA" id="ARBA00032524"/>
    </source>
</evidence>
<keyword evidence="5 11" id="KW-0808">Transferase</keyword>
<dbReference type="InterPro" id="IPR011260">
    <property type="entry name" value="RNAP_asu_C"/>
</dbReference>
<evidence type="ECO:0000256" key="11">
    <source>
        <dbReference type="HAMAP-Rule" id="MF_00059"/>
    </source>
</evidence>
<dbReference type="SMART" id="SM00662">
    <property type="entry name" value="RPOLD"/>
    <property type="match status" value="1"/>
</dbReference>
<evidence type="ECO:0000256" key="7">
    <source>
        <dbReference type="ARBA" id="ARBA00023163"/>
    </source>
</evidence>
<dbReference type="GO" id="GO:0000428">
    <property type="term" value="C:DNA-directed RNA polymerase complex"/>
    <property type="evidence" value="ECO:0007669"/>
    <property type="project" value="UniProtKB-KW"/>
</dbReference>
<comment type="function">
    <text evidence="11">DNA-dependent RNA polymerase catalyzes the transcription of DNA into RNA using the four ribonucleoside triphosphates as substrates.</text>
</comment>
<gene>
    <name evidence="11" type="primary">rpoA</name>
    <name evidence="13" type="ORF">J2Z62_000047</name>
</gene>
<keyword evidence="14" id="KW-1185">Reference proteome</keyword>
<evidence type="ECO:0000256" key="1">
    <source>
        <dbReference type="ARBA" id="ARBA00007123"/>
    </source>
</evidence>
<evidence type="ECO:0000256" key="2">
    <source>
        <dbReference type="ARBA" id="ARBA00012418"/>
    </source>
</evidence>
<comment type="similarity">
    <text evidence="1 11">Belongs to the RNA polymerase alpha chain family.</text>
</comment>
<dbReference type="NCBIfam" id="NF003519">
    <property type="entry name" value="PRK05182.2-5"/>
    <property type="match status" value="1"/>
</dbReference>
<evidence type="ECO:0000256" key="5">
    <source>
        <dbReference type="ARBA" id="ARBA00022679"/>
    </source>
</evidence>
<evidence type="ECO:0000256" key="10">
    <source>
        <dbReference type="ARBA" id="ARBA00048552"/>
    </source>
</evidence>
<dbReference type="InterPro" id="IPR011773">
    <property type="entry name" value="DNA-dir_RpoA"/>
</dbReference>
<dbReference type="Proteomes" id="UP001240643">
    <property type="component" value="Unassembled WGS sequence"/>
</dbReference>
<comment type="catalytic activity">
    <reaction evidence="10 11">
        <text>RNA(n) + a ribonucleoside 5'-triphosphate = RNA(n+1) + diphosphate</text>
        <dbReference type="Rhea" id="RHEA:21248"/>
        <dbReference type="Rhea" id="RHEA-COMP:14527"/>
        <dbReference type="Rhea" id="RHEA-COMP:17342"/>
        <dbReference type="ChEBI" id="CHEBI:33019"/>
        <dbReference type="ChEBI" id="CHEBI:61557"/>
        <dbReference type="ChEBI" id="CHEBI:140395"/>
        <dbReference type="EC" id="2.7.7.6"/>
    </reaction>
</comment>
<dbReference type="EMBL" id="JAUSWO010000001">
    <property type="protein sequence ID" value="MDQ0513609.1"/>
    <property type="molecule type" value="Genomic_DNA"/>
</dbReference>
<name>A0ABU0LY38_9BACT</name>
<dbReference type="NCBIfam" id="TIGR02027">
    <property type="entry name" value="rpoA"/>
    <property type="match status" value="1"/>
</dbReference>
<dbReference type="Gene3D" id="1.10.150.20">
    <property type="entry name" value="5' to 3' exonuclease, C-terminal subdomain"/>
    <property type="match status" value="1"/>
</dbReference>
<dbReference type="InterPro" id="IPR011263">
    <property type="entry name" value="DNA-dir_RNA_pol_RpoA/D/Rpb3"/>
</dbReference>
<evidence type="ECO:0000256" key="3">
    <source>
        <dbReference type="ARBA" id="ARBA00015972"/>
    </source>
</evidence>
<dbReference type="InterPro" id="IPR011262">
    <property type="entry name" value="DNA-dir_RNA_pol_insert"/>
</dbReference>
<feature type="domain" description="DNA-directed RNA polymerase RpoA/D/Rpb3-type" evidence="12">
    <location>
        <begin position="20"/>
        <end position="240"/>
    </location>
</feature>
<dbReference type="Pfam" id="PF03118">
    <property type="entry name" value="RNA_pol_A_CTD"/>
    <property type="match status" value="1"/>
</dbReference>
<organism evidence="13 14">
    <name type="scientific">Mycoplasmoides fastidiosum</name>
    <dbReference type="NCBI Taxonomy" id="92758"/>
    <lineage>
        <taxon>Bacteria</taxon>
        <taxon>Bacillati</taxon>
        <taxon>Mycoplasmatota</taxon>
        <taxon>Mycoplasmoidales</taxon>
        <taxon>Mycoplasmoidaceae</taxon>
        <taxon>Mycoplasmoides</taxon>
    </lineage>
</organism>
<comment type="subunit">
    <text evidence="11">Homodimer. The RNAP catalytic core consists of 2 alpha, 1 beta, 1 beta' and 1 omega subunit. When a sigma factor is associated with the core the holoenzyme is formed, which can initiate transcription.</text>
</comment>
<dbReference type="SUPFAM" id="SSF56553">
    <property type="entry name" value="Insert subdomain of RNA polymerase alpha subunit"/>
    <property type="match status" value="1"/>
</dbReference>
<proteinExistence type="inferred from homology"/>
<dbReference type="RefSeq" id="WP_256547693.1">
    <property type="nucleotide sequence ID" value="NZ_CP101809.1"/>
</dbReference>
<dbReference type="Pfam" id="PF01000">
    <property type="entry name" value="RNA_pol_A_bac"/>
    <property type="match status" value="1"/>
</dbReference>
<reference evidence="13" key="1">
    <citation type="submission" date="2023-07" db="EMBL/GenBank/DDBJ databases">
        <title>Genomic Encyclopedia of Type Strains, Phase IV (KMG-IV): sequencing the most valuable type-strain genomes for metagenomic binning, comparative biology and taxonomic classification.</title>
        <authorList>
            <person name="Goeker M."/>
        </authorList>
    </citation>
    <scope>NUCLEOTIDE SEQUENCE [LARGE SCALE GENOMIC DNA]</scope>
    <source>
        <strain evidence="13">DSM 21204</strain>
    </source>
</reference>
<dbReference type="InterPro" id="IPR036643">
    <property type="entry name" value="RNApol_insert_sf"/>
</dbReference>
<comment type="domain">
    <text evidence="11">The N-terminal domain is essential for RNAP assembly and basal transcription, whereas the C-terminal domain is involved in interaction with transcriptional regulators and with upstream promoter elements.</text>
</comment>
<dbReference type="InterPro" id="IPR036603">
    <property type="entry name" value="RBP11-like"/>
</dbReference>
<keyword evidence="6 11" id="KW-0548">Nucleotidyltransferase</keyword>
<evidence type="ECO:0000256" key="4">
    <source>
        <dbReference type="ARBA" id="ARBA00022478"/>
    </source>
</evidence>
<evidence type="ECO:0000313" key="14">
    <source>
        <dbReference type="Proteomes" id="UP001240643"/>
    </source>
</evidence>